<proteinExistence type="predicted"/>
<dbReference type="PROSITE" id="PS50125">
    <property type="entry name" value="GUANYLATE_CYCLASE_2"/>
    <property type="match status" value="1"/>
</dbReference>
<dbReference type="OrthoDB" id="6425263at2759"/>
<name>A0A4Y2KWZ4_ARAVE</name>
<gene>
    <name evidence="5" type="primary">ADCY10</name>
    <name evidence="5" type="ORF">AVEN_137055_1</name>
</gene>
<dbReference type="GO" id="GO:0035556">
    <property type="term" value="P:intracellular signal transduction"/>
    <property type="evidence" value="ECO:0007669"/>
    <property type="project" value="InterPro"/>
</dbReference>
<dbReference type="PANTHER" id="PTHR16305:SF28">
    <property type="entry name" value="GUANYLATE CYCLASE DOMAIN-CONTAINING PROTEIN"/>
    <property type="match status" value="1"/>
</dbReference>
<dbReference type="GO" id="GO:0009190">
    <property type="term" value="P:cyclic nucleotide biosynthetic process"/>
    <property type="evidence" value="ECO:0007669"/>
    <property type="project" value="InterPro"/>
</dbReference>
<dbReference type="Gene3D" id="3.30.70.1230">
    <property type="entry name" value="Nucleotide cyclase"/>
    <property type="match status" value="1"/>
</dbReference>
<dbReference type="Proteomes" id="UP000499080">
    <property type="component" value="Unassembled WGS sequence"/>
</dbReference>
<evidence type="ECO:0000256" key="1">
    <source>
        <dbReference type="ARBA" id="ARBA00022741"/>
    </source>
</evidence>
<evidence type="ECO:0000256" key="3">
    <source>
        <dbReference type="ARBA" id="ARBA00023239"/>
    </source>
</evidence>
<dbReference type="SUPFAM" id="SSF55073">
    <property type="entry name" value="Nucleotide cyclase"/>
    <property type="match status" value="2"/>
</dbReference>
<protein>
    <submittedName>
        <fullName evidence="5">Adenylate cyclase type 10</fullName>
    </submittedName>
</protein>
<dbReference type="EMBL" id="BGPR01005087">
    <property type="protein sequence ID" value="GBN06649.1"/>
    <property type="molecule type" value="Genomic_DNA"/>
</dbReference>
<sequence>MDEDTCKGVLQSYSRSVVILQLLFSSHKSDLLFPQGIGKGPVVTWILGSPQDFLLYVTAGHGIAEAHQAEEMCSSGEIIVSKAVFSTLETVRAKTFTTTELLDGFVKISDYSSLSSEEPHPERSKLFEECLDEHITVSKIFLIPSLRDLQTEEELSYISELTMVTILFISLKNIDVEEPQILDKTFDIVLACAKLQGGILNKMLLFDKGCTYLIVFGLPGQKHADDAARSLLCANDIVNRHDEIQLEASVGVATGTCYCGIVGHPQRQEYTVIGNRVNLAARIMVKYQEEPIVLDSTTYHLSRQSLGDACFYQLPGKKMKGIESAGRIYAYRIRSQKVPVAESSVFVLEPSLSAEGEDSKGKLVTCLKSMLDEEERSKIQSTSLLPVILVEGPSNSGKSYYTYFAVIEAEKMGYK</sequence>
<dbReference type="GO" id="GO:0004016">
    <property type="term" value="F:adenylate cyclase activity"/>
    <property type="evidence" value="ECO:0007669"/>
    <property type="project" value="TreeGrafter"/>
</dbReference>
<comment type="caution">
    <text evidence="5">The sequence shown here is derived from an EMBL/GenBank/DDBJ whole genome shotgun (WGS) entry which is preliminary data.</text>
</comment>
<dbReference type="AlphaFoldDB" id="A0A4Y2KWZ4"/>
<evidence type="ECO:0000313" key="6">
    <source>
        <dbReference type="Proteomes" id="UP000499080"/>
    </source>
</evidence>
<dbReference type="Pfam" id="PF00211">
    <property type="entry name" value="Guanylate_cyc"/>
    <property type="match status" value="1"/>
</dbReference>
<keyword evidence="3" id="KW-0456">Lyase</keyword>
<accession>A0A4Y2KWZ4</accession>
<dbReference type="PANTHER" id="PTHR16305">
    <property type="entry name" value="TESTICULAR SOLUBLE ADENYLYL CYCLASE"/>
    <property type="match status" value="1"/>
</dbReference>
<dbReference type="FunFam" id="3.30.70.1230:FF:000017">
    <property type="entry name" value="Adenylate cyclase type 10"/>
    <property type="match status" value="1"/>
</dbReference>
<reference evidence="5 6" key="1">
    <citation type="journal article" date="2019" name="Sci. Rep.">
        <title>Orb-weaving spider Araneus ventricosus genome elucidates the spidroin gene catalogue.</title>
        <authorList>
            <person name="Kono N."/>
            <person name="Nakamura H."/>
            <person name="Ohtoshi R."/>
            <person name="Moran D.A.P."/>
            <person name="Shinohara A."/>
            <person name="Yoshida Y."/>
            <person name="Fujiwara M."/>
            <person name="Mori M."/>
            <person name="Tomita M."/>
            <person name="Arakawa K."/>
        </authorList>
    </citation>
    <scope>NUCLEOTIDE SEQUENCE [LARGE SCALE GENOMIC DNA]</scope>
</reference>
<dbReference type="InterPro" id="IPR001054">
    <property type="entry name" value="A/G_cyclase"/>
</dbReference>
<dbReference type="CDD" id="cd07302">
    <property type="entry name" value="CHD"/>
    <property type="match status" value="1"/>
</dbReference>
<evidence type="ECO:0000256" key="2">
    <source>
        <dbReference type="ARBA" id="ARBA00022840"/>
    </source>
</evidence>
<dbReference type="GO" id="GO:0005737">
    <property type="term" value="C:cytoplasm"/>
    <property type="evidence" value="ECO:0007669"/>
    <property type="project" value="TreeGrafter"/>
</dbReference>
<evidence type="ECO:0000259" key="4">
    <source>
        <dbReference type="PROSITE" id="PS50125"/>
    </source>
</evidence>
<dbReference type="GO" id="GO:0005524">
    <property type="term" value="F:ATP binding"/>
    <property type="evidence" value="ECO:0007669"/>
    <property type="project" value="UniProtKB-KW"/>
</dbReference>
<dbReference type="InterPro" id="IPR029787">
    <property type="entry name" value="Nucleotide_cyclase"/>
</dbReference>
<keyword evidence="2" id="KW-0067">ATP-binding</keyword>
<organism evidence="5 6">
    <name type="scientific">Araneus ventricosus</name>
    <name type="common">Orbweaver spider</name>
    <name type="synonym">Epeira ventricosa</name>
    <dbReference type="NCBI Taxonomy" id="182803"/>
    <lineage>
        <taxon>Eukaryota</taxon>
        <taxon>Metazoa</taxon>
        <taxon>Ecdysozoa</taxon>
        <taxon>Arthropoda</taxon>
        <taxon>Chelicerata</taxon>
        <taxon>Arachnida</taxon>
        <taxon>Araneae</taxon>
        <taxon>Araneomorphae</taxon>
        <taxon>Entelegynae</taxon>
        <taxon>Araneoidea</taxon>
        <taxon>Araneidae</taxon>
        <taxon>Araneus</taxon>
    </lineage>
</organism>
<feature type="domain" description="Guanylate cyclase" evidence="4">
    <location>
        <begin position="209"/>
        <end position="284"/>
    </location>
</feature>
<evidence type="ECO:0000313" key="5">
    <source>
        <dbReference type="EMBL" id="GBN06649.1"/>
    </source>
</evidence>
<keyword evidence="1" id="KW-0547">Nucleotide-binding</keyword>
<keyword evidence="6" id="KW-1185">Reference proteome</keyword>